<accession>A0A150IND1</accession>
<proteinExistence type="predicted"/>
<gene>
    <name evidence="1" type="ORF">AMQ74_01826</name>
</gene>
<sequence>MNISNEESAIKDMRGGIEGTRVLLRRLIPEYETEIQDLDEIIEGIEDERELEKLYNGLSAKEGDKIFVNDISLDIPFTITKNGRLTAYLIIETDGYICWDQWNIWAERQLREVKIDHENLEFCNDCGEIKLRDGQYIEGCICKELKE</sequence>
<dbReference type="AlphaFoldDB" id="A0A150IND1"/>
<comment type="caution">
    <text evidence="1">The sequence shown here is derived from an EMBL/GenBank/DDBJ whole genome shotgun (WGS) entry which is preliminary data.</text>
</comment>
<organism evidence="1 2">
    <name type="scientific">Candidatus Methanofastidiosum methylothiophilum</name>
    <dbReference type="NCBI Taxonomy" id="1705564"/>
    <lineage>
        <taxon>Archaea</taxon>
        <taxon>Methanobacteriati</taxon>
        <taxon>Methanobacteriota</taxon>
        <taxon>Stenosarchaea group</taxon>
        <taxon>Candidatus Methanofastidiosia</taxon>
        <taxon>Candidatus Methanofastidiosales</taxon>
        <taxon>Candidatus Methanofastidiosaceae</taxon>
        <taxon>Candidatus Methanofastidiosum</taxon>
    </lineage>
</organism>
<protein>
    <submittedName>
        <fullName evidence="1">Uncharacterized protein</fullName>
    </submittedName>
</protein>
<evidence type="ECO:0000313" key="1">
    <source>
        <dbReference type="EMBL" id="KYC46447.1"/>
    </source>
</evidence>
<reference evidence="1 2" key="1">
    <citation type="journal article" date="2016" name="ISME J.">
        <title>Chasing the elusive Euryarchaeota class WSA2: genomes reveal a uniquely fastidious methyl-reducing methanogen.</title>
        <authorList>
            <person name="Nobu M.K."/>
            <person name="Narihiro T."/>
            <person name="Kuroda K."/>
            <person name="Mei R."/>
            <person name="Liu W.T."/>
        </authorList>
    </citation>
    <scope>NUCLEOTIDE SEQUENCE [LARGE SCALE GENOMIC DNA]</scope>
    <source>
        <strain evidence="1">U1lsi0528_Bin089</strain>
    </source>
</reference>
<dbReference type="Proteomes" id="UP000075578">
    <property type="component" value="Unassembled WGS sequence"/>
</dbReference>
<name>A0A150IND1_9EURY</name>
<dbReference type="EMBL" id="LNGD01000208">
    <property type="protein sequence ID" value="KYC46447.1"/>
    <property type="molecule type" value="Genomic_DNA"/>
</dbReference>
<evidence type="ECO:0000313" key="2">
    <source>
        <dbReference type="Proteomes" id="UP000075578"/>
    </source>
</evidence>